<proteinExistence type="predicted"/>
<comment type="caution">
    <text evidence="1">The sequence shown here is derived from an EMBL/GenBank/DDBJ whole genome shotgun (WGS) entry which is preliminary data.</text>
</comment>
<accession>A0A645F9C2</accession>
<reference evidence="1" key="1">
    <citation type="submission" date="2019-08" db="EMBL/GenBank/DDBJ databases">
        <authorList>
            <person name="Kucharzyk K."/>
            <person name="Murdoch R.W."/>
            <person name="Higgins S."/>
            <person name="Loffler F."/>
        </authorList>
    </citation>
    <scope>NUCLEOTIDE SEQUENCE</scope>
</reference>
<dbReference type="AlphaFoldDB" id="A0A645F9C2"/>
<gene>
    <name evidence="1" type="ORF">SDC9_156462</name>
</gene>
<sequence length="174" mass="19006">MAFRFPRATVTSNWSYQWNADTPHEMTVEFRALPDTSRLLMQSVPGGASPVAVPNNFSWAELENSLVAELSAAFPWSGLGAWYAGDIEMPNGGRLELTSEAPGRTFYGRELTFELSLRSSDRAAVRGAAGALAANLPWHNRGGFYEVELASCRAEKAVADTYAVSFTLRALSPR</sequence>
<dbReference type="EMBL" id="VSSQ01055263">
    <property type="protein sequence ID" value="MPN09174.1"/>
    <property type="molecule type" value="Genomic_DNA"/>
</dbReference>
<organism evidence="1">
    <name type="scientific">bioreactor metagenome</name>
    <dbReference type="NCBI Taxonomy" id="1076179"/>
    <lineage>
        <taxon>unclassified sequences</taxon>
        <taxon>metagenomes</taxon>
        <taxon>ecological metagenomes</taxon>
    </lineage>
</organism>
<name>A0A645F9C2_9ZZZZ</name>
<protein>
    <submittedName>
        <fullName evidence="1">Uncharacterized protein</fullName>
    </submittedName>
</protein>
<evidence type="ECO:0000313" key="1">
    <source>
        <dbReference type="EMBL" id="MPN09174.1"/>
    </source>
</evidence>